<comment type="caution">
    <text evidence="1">The sequence shown here is derived from an EMBL/GenBank/DDBJ whole genome shotgun (WGS) entry which is preliminary data.</text>
</comment>
<accession>A0A3M7R3V9</accession>
<dbReference type="EMBL" id="REGN01004271">
    <property type="protein sequence ID" value="RNA18270.1"/>
    <property type="molecule type" value="Genomic_DNA"/>
</dbReference>
<reference evidence="1 2" key="1">
    <citation type="journal article" date="2018" name="Sci. Rep.">
        <title>Genomic signatures of local adaptation to the degree of environmental predictability in rotifers.</title>
        <authorList>
            <person name="Franch-Gras L."/>
            <person name="Hahn C."/>
            <person name="Garcia-Roger E.M."/>
            <person name="Carmona M.J."/>
            <person name="Serra M."/>
            <person name="Gomez A."/>
        </authorList>
    </citation>
    <scope>NUCLEOTIDE SEQUENCE [LARGE SCALE GENOMIC DNA]</scope>
    <source>
        <strain evidence="1">HYR1</strain>
    </source>
</reference>
<dbReference type="Proteomes" id="UP000276133">
    <property type="component" value="Unassembled WGS sequence"/>
</dbReference>
<name>A0A3M7R3V9_BRAPC</name>
<protein>
    <submittedName>
        <fullName evidence="1">Uncharacterized protein</fullName>
    </submittedName>
</protein>
<keyword evidence="2" id="KW-1185">Reference proteome</keyword>
<organism evidence="1 2">
    <name type="scientific">Brachionus plicatilis</name>
    <name type="common">Marine rotifer</name>
    <name type="synonym">Brachionus muelleri</name>
    <dbReference type="NCBI Taxonomy" id="10195"/>
    <lineage>
        <taxon>Eukaryota</taxon>
        <taxon>Metazoa</taxon>
        <taxon>Spiralia</taxon>
        <taxon>Gnathifera</taxon>
        <taxon>Rotifera</taxon>
        <taxon>Eurotatoria</taxon>
        <taxon>Monogononta</taxon>
        <taxon>Pseudotrocha</taxon>
        <taxon>Ploima</taxon>
        <taxon>Brachionidae</taxon>
        <taxon>Brachionus</taxon>
    </lineage>
</organism>
<dbReference type="AlphaFoldDB" id="A0A3M7R3V9"/>
<gene>
    <name evidence="1" type="ORF">BpHYR1_000557</name>
</gene>
<sequence>MYLLILGIILLHIRTFPTIWTLVFDTIRVNYGQNTKLIVVHHKICTVYQLSFSIPTTTRLAKIKIIHTAAKLSPFVSWSKFLHQTCVNKSTVKQYYNFNLYNAITHMSLLPYLLTLFRYAFHNDLSVNITHCFLNKNACIKIIKECRNNSIIKIIYSSL</sequence>
<proteinExistence type="predicted"/>
<evidence type="ECO:0000313" key="2">
    <source>
        <dbReference type="Proteomes" id="UP000276133"/>
    </source>
</evidence>
<evidence type="ECO:0000313" key="1">
    <source>
        <dbReference type="EMBL" id="RNA18270.1"/>
    </source>
</evidence>